<sequence length="734" mass="76827">MKKLNKWIAGLLCMMLVITMVAGLGVTEVKADDAVTTVSSWNELKNAISKGGNIQLGNDIVAETGDYSFNVNKNVTIDLNGYKIDRNLNEQQDNVFSVIAGGTLIIKDTSEGQNGKITGGWANEDYAGGINVREGTLILESGNIVGNRSNRTFTKRGGGVAVFYNGTFIMRGGKISGNEAGYGAGVVVLDNCNFEMTGGEITDNICDFGEYQNQVGAGVFAYQGADVTIGGSANIYGNKNSNDENSNLYIYRYKSSEKINLSTTVPLTSGAKIGVGYYQPYGKNEIPLADSGKQFKDAFFTDDDKNYEITTKDGVDGIFYSPKNSSGGSSTPSTSTSYNLRVGGVEVTSANTSGTGWSYDNQTNTLTLDGFNYEGDGSGIEIETLQDLNILIKNENRIKNISSSYSSSTNGWSCGIYVHGNLTITGDGTLDVTGGTADTSHGISVLGKLEIDSQGTIIAKAQATAGTSGIFAYDGIVIKNGNITAYAAEATNSSRGIECNGDITISGGTVAAKAEKGETFSYGLESDKKITISPNAVVTASGVTAALNKKPEGYTGEIGTTFVSNNTNPNPTPTPSEPSTTQGESTTTSTPASTSTASTQGSQQVIPTIIEGAGSSYTQGSGNTIYFRSSDSFANFQKVMVDNAELSADCYTATEGSIIITLKPEYLSTLAAGTHSISIVSANGVATADFEVQTADTTAVSPKTGDNDQAALWITLLLLSCGALTAVGIRKKVR</sequence>
<evidence type="ECO:0000256" key="1">
    <source>
        <dbReference type="SAM" id="MobiDB-lite"/>
    </source>
</evidence>
<feature type="compositionally biased region" description="Low complexity" evidence="1">
    <location>
        <begin position="560"/>
        <end position="569"/>
    </location>
</feature>
<feature type="compositionally biased region" description="Low complexity" evidence="1">
    <location>
        <begin position="577"/>
        <end position="599"/>
    </location>
</feature>
<protein>
    <submittedName>
        <fullName evidence="3">Carbohydrate-binding domain-containing protein</fullName>
    </submittedName>
</protein>
<keyword evidence="2" id="KW-0812">Transmembrane</keyword>
<dbReference type="Proteomes" id="UP000285820">
    <property type="component" value="Unassembled WGS sequence"/>
</dbReference>
<evidence type="ECO:0000313" key="3">
    <source>
        <dbReference type="EMBL" id="RGR68320.1"/>
    </source>
</evidence>
<feature type="region of interest" description="Disordered" evidence="1">
    <location>
        <begin position="556"/>
        <end position="603"/>
    </location>
</feature>
<feature type="transmembrane region" description="Helical" evidence="2">
    <location>
        <begin position="710"/>
        <end position="729"/>
    </location>
</feature>
<gene>
    <name evidence="3" type="ORF">DWY29_08955</name>
</gene>
<name>A0A3R5WAQ2_9FIRM</name>
<keyword evidence="2" id="KW-1133">Transmembrane helix</keyword>
<dbReference type="Pfam" id="PF14262">
    <property type="entry name" value="Cthe_2159"/>
    <property type="match status" value="1"/>
</dbReference>
<evidence type="ECO:0000313" key="4">
    <source>
        <dbReference type="Proteomes" id="UP000285820"/>
    </source>
</evidence>
<dbReference type="AlphaFoldDB" id="A0A3R5WAQ2"/>
<proteinExistence type="predicted"/>
<evidence type="ECO:0000256" key="2">
    <source>
        <dbReference type="SAM" id="Phobius"/>
    </source>
</evidence>
<keyword evidence="2" id="KW-0472">Membrane</keyword>
<accession>A0A3R5WAQ2</accession>
<dbReference type="EMBL" id="QRUN01000010">
    <property type="protein sequence ID" value="RGR68320.1"/>
    <property type="molecule type" value="Genomic_DNA"/>
</dbReference>
<organism evidence="3 4">
    <name type="scientific">Roseburia inulinivorans</name>
    <dbReference type="NCBI Taxonomy" id="360807"/>
    <lineage>
        <taxon>Bacteria</taxon>
        <taxon>Bacillati</taxon>
        <taxon>Bacillota</taxon>
        <taxon>Clostridia</taxon>
        <taxon>Lachnospirales</taxon>
        <taxon>Lachnospiraceae</taxon>
        <taxon>Roseburia</taxon>
    </lineage>
</organism>
<dbReference type="InterPro" id="IPR025584">
    <property type="entry name" value="Cthe_2159"/>
</dbReference>
<reference evidence="3 4" key="1">
    <citation type="submission" date="2018-08" db="EMBL/GenBank/DDBJ databases">
        <title>A genome reference for cultivated species of the human gut microbiota.</title>
        <authorList>
            <person name="Zou Y."/>
            <person name="Xue W."/>
            <person name="Luo G."/>
        </authorList>
    </citation>
    <scope>NUCLEOTIDE SEQUENCE [LARGE SCALE GENOMIC DNA]</scope>
    <source>
        <strain evidence="3 4">AF24-4</strain>
    </source>
</reference>
<comment type="caution">
    <text evidence="3">The sequence shown here is derived from an EMBL/GenBank/DDBJ whole genome shotgun (WGS) entry which is preliminary data.</text>
</comment>